<feature type="signal peptide" evidence="2">
    <location>
        <begin position="1"/>
        <end position="17"/>
    </location>
</feature>
<dbReference type="Proteomes" id="UP000886674">
    <property type="component" value="Unassembled WGS sequence"/>
</dbReference>
<sequence length="1990" mass="210207">MSLFALSLLFLSTNVNAGDVTLNVVGPDGAAVPGFRYIFQEDTTYAVDPNNPATTADGLLSLGFHASNHPPATRDVAGQAVNLSGNEDTSSTTITGLPDTRYYVSVLPYSGHSISGAPIEVVPGANELTVTVQPHPIPTAQISIYLFEDNHPINGVPDLPQEANDGSVDWTQFSLFLEEPGGRYGIAGGQVIQDAFGNPLGTVYDQHCLADGSPAYLRDGAGNIVIIGGEPVLLIDHFCFDAEGNPIVLEMGDGTMHPNPDGTLTVKNIAPGKYGVVIIPPTNPDDNIGWQQTSTIEGSKVIDAWVKANEPPVFVEFGLPGPHVFVGFVKATADGGMPGAPGPQPGEQIATVSGTVTDMHMSRVTRQPTFEFFSGRPFPGCWVGINQVDAAGALGQGIEAAPCDGDSGFSFDLPPGSYQLAIWDANLDVVFAANPFSVDATGGTCNGGNSCAFGEVAVFNWFTRLNAGVFLDEDLDGFWDQGEPGLGNGERGIGPESQDVSLRWRDGSVYQNFPTDHEGLAPFDEVFPFFHWLVAEVSFANKKATGATFVVDAGGPVDTANGDFPGFGELNPQPQFCTPAIAANAEDPNFGCTPGDALINPNTTDNLSRTETGAVLTQGFQGFLGQTSVMQFGKVDYISITPPYNDGTFHPPEFVGENGGISGMVFYATTRAENEPQFAAAEEWEPGVPRVQLALYADGDIDCPALAGQVNCDIDWNNDGTLDPDDGVVEDINGVPGIQYADVDNYPLGFAEGAAPGPEDIDRNGNGAFDLGDALQVTWTDSWDDSLPEGCQGLNNIPPSPAFPAGIPVEPPITDERCFDGLRNFNQVRPGVFDGGFAFEEYDMDYLGSLGNQSGNVTILNNFYADRIAAVSTVAAATGKALELPEQWILPGDYIVEMATPPGYESLKEEHKNVDFGDEYTPSLQALPVACVGDDRTVPQYLTMVTRDGSGTDPGDGSNLVDAALLDDEGVFAPFANETRRSCDRKLVPLSSGQNAAAEFFLMTHVPLAGNVSGVVLNDLANEFNPNSPAFGEKFAPRNIPIAFYDWNGNEVNRIYADQYGRYNLMVPSTSTANLGIPSGMSPNMLVSCMNDAGPIDNPAYLVDADNDGLDDNTGAPAKIVDPNFKTQYSQFCYTFQYMPGVITYLDTPVVPVAAHADRETFPLDCEQTDNTPMISSVTRTGGLPGPFGLAGDTIRINSMGLVDVPNPYWDGVIPAEKLITRDYRFNPGVPGMESRAFLIDLDDPTVPIELSSYSARNENFLEGTIPAVGPGEYQVMVSNGDVSSPVGVTLTVGVDVAGLGERAPRANYSAANQAATTSAVWRVPGDFATIQEAIGDPVNNPAGPSAAAGDLILVAPGDYEEMVIMWKPVKLQGWGAGAVTLNARQVPTEKVANWRNLATTLESNGSISLLPGQALAPFGFPGLGAQLFPTEEGAGIFVAGTNSGGNRFGHPRNRGARIDGFTIIGASTGGGIVANGYNQWLNISNNKITANSGFFGGGIRVGHPQLTHEIETEDDPDFIEENDNYAVGTLVYTDSRNDRVNIHHNLVQKNGVLSGAGAGISLNTGTDAYRVRNNWVCGNFAQGSGAGIAHLGLNRGGIIEDNMVIFNESFQQTPGTSPDGGGIYIAGQPALVPEAETGLMLSPGTGNVTVDANIIRGNLAGAGDGGGISITSVNGQDIPQSRFAADGEESDEWIRGRWYGVNLFNNMVNNNVAGVAGGGLSILDSPKVVIRNNTVARNDSTSTGSQAFADPANPNESQPLPAGIVSRTHSNDMAQAMALAIDSYDEDDNPAPGAMTQNATYSNPTLRDTIVYHNRSFYWSNNGDPTQLTGGLLPDCAGCALTDYEAYTNDMGVVTGVTESATDLLRPRYCLLQDGTEYDTVSGTNELITGDVGFVNPVYNEATDSLLFPEFKVIQAAGAFDEGGNFLQVSFGPVTLVDSLGALYDYHLAAGNQADNEGGPTGGSRTQVDFDNDPRPATGSDIGADELAP</sequence>
<organism evidence="3 4">
    <name type="scientific">Candidatus Thiodiazotropha taylori</name>
    <dbReference type="NCBI Taxonomy" id="2792791"/>
    <lineage>
        <taxon>Bacteria</taxon>
        <taxon>Pseudomonadati</taxon>
        <taxon>Pseudomonadota</taxon>
        <taxon>Gammaproteobacteria</taxon>
        <taxon>Chromatiales</taxon>
        <taxon>Sedimenticolaceae</taxon>
        <taxon>Candidatus Thiodiazotropha</taxon>
    </lineage>
</organism>
<protein>
    <recommendedName>
        <fullName evidence="5">Right handed beta helix domain-containing protein</fullName>
    </recommendedName>
</protein>
<comment type="caution">
    <text evidence="3">The sequence shown here is derived from an EMBL/GenBank/DDBJ whole genome shotgun (WGS) entry which is preliminary data.</text>
</comment>
<keyword evidence="2" id="KW-0732">Signal</keyword>
<dbReference type="SMART" id="SM00710">
    <property type="entry name" value="PbH1"/>
    <property type="match status" value="8"/>
</dbReference>
<feature type="chain" id="PRO_5038965098" description="Right handed beta helix domain-containing protein" evidence="2">
    <location>
        <begin position="18"/>
        <end position="1990"/>
    </location>
</feature>
<feature type="region of interest" description="Disordered" evidence="1">
    <location>
        <begin position="1954"/>
        <end position="1990"/>
    </location>
</feature>
<evidence type="ECO:0008006" key="5">
    <source>
        <dbReference type="Google" id="ProtNLM"/>
    </source>
</evidence>
<dbReference type="Gene3D" id="2.160.20.10">
    <property type="entry name" value="Single-stranded right-handed beta-helix, Pectin lyase-like"/>
    <property type="match status" value="1"/>
</dbReference>
<reference evidence="3" key="1">
    <citation type="journal article" date="2021" name="Proc. Natl. Acad. Sci. U.S.A.">
        <title>Global biogeography of chemosynthetic symbionts reveals both localized and globally distributed symbiont groups. .</title>
        <authorList>
            <person name="Osvatic J.T."/>
            <person name="Wilkins L.G.E."/>
            <person name="Leibrecht L."/>
            <person name="Leray M."/>
            <person name="Zauner S."/>
            <person name="Polzin J."/>
            <person name="Camacho Y."/>
            <person name="Gros O."/>
            <person name="van Gils J.A."/>
            <person name="Eisen J.A."/>
            <person name="Petersen J.M."/>
            <person name="Yuen B."/>
        </authorList>
    </citation>
    <scope>NUCLEOTIDE SEQUENCE</scope>
    <source>
        <strain evidence="3">MAGclacostrist055</strain>
    </source>
</reference>
<feature type="region of interest" description="Disordered" evidence="1">
    <location>
        <begin position="1737"/>
        <end position="1761"/>
    </location>
</feature>
<evidence type="ECO:0000256" key="2">
    <source>
        <dbReference type="SAM" id="SignalP"/>
    </source>
</evidence>
<name>A0A9E4TVH5_9GAMM</name>
<dbReference type="SUPFAM" id="SSF51126">
    <property type="entry name" value="Pectin lyase-like"/>
    <property type="match status" value="1"/>
</dbReference>
<dbReference type="InterPro" id="IPR006626">
    <property type="entry name" value="PbH1"/>
</dbReference>
<evidence type="ECO:0000313" key="4">
    <source>
        <dbReference type="Proteomes" id="UP000886674"/>
    </source>
</evidence>
<feature type="compositionally biased region" description="Polar residues" evidence="1">
    <location>
        <begin position="1737"/>
        <end position="1747"/>
    </location>
</feature>
<gene>
    <name evidence="3" type="ORF">JAY77_22505</name>
</gene>
<accession>A0A9E4TVH5</accession>
<evidence type="ECO:0000313" key="3">
    <source>
        <dbReference type="EMBL" id="MCG7980906.1"/>
    </source>
</evidence>
<dbReference type="InterPro" id="IPR012334">
    <property type="entry name" value="Pectin_lyas_fold"/>
</dbReference>
<evidence type="ECO:0000256" key="1">
    <source>
        <dbReference type="SAM" id="MobiDB-lite"/>
    </source>
</evidence>
<dbReference type="EMBL" id="JAEPCR010000167">
    <property type="protein sequence ID" value="MCG7980906.1"/>
    <property type="molecule type" value="Genomic_DNA"/>
</dbReference>
<proteinExistence type="predicted"/>
<dbReference type="InterPro" id="IPR011050">
    <property type="entry name" value="Pectin_lyase_fold/virulence"/>
</dbReference>